<dbReference type="STRING" id="104452.A0A0L7L1K9"/>
<keyword evidence="11" id="KW-1185">Reference proteome</keyword>
<feature type="domain" description="Ig-like" evidence="9">
    <location>
        <begin position="894"/>
        <end position="981"/>
    </location>
</feature>
<keyword evidence="4" id="KW-0325">Glycoprotein</keyword>
<dbReference type="PANTHER" id="PTHR44170">
    <property type="entry name" value="PROTEIN SIDEKICK"/>
    <property type="match status" value="1"/>
</dbReference>
<dbReference type="SUPFAM" id="SSF48726">
    <property type="entry name" value="Immunoglobulin"/>
    <property type="match status" value="5"/>
</dbReference>
<dbReference type="InterPro" id="IPR036179">
    <property type="entry name" value="Ig-like_dom_sf"/>
</dbReference>
<feature type="domain" description="Ig-like" evidence="9">
    <location>
        <begin position="745"/>
        <end position="831"/>
    </location>
</feature>
<evidence type="ECO:0000256" key="6">
    <source>
        <dbReference type="PROSITE-ProRule" id="PRU00460"/>
    </source>
</evidence>
<dbReference type="Gene3D" id="2.60.40.10">
    <property type="entry name" value="Immunoglobulins"/>
    <property type="match status" value="5"/>
</dbReference>
<reference evidence="10 11" key="1">
    <citation type="journal article" date="2015" name="Genome Biol. Evol.">
        <title>The genome of winter moth (Operophtera brumata) provides a genomic perspective on sexual dimorphism and phenology.</title>
        <authorList>
            <person name="Derks M.F."/>
            <person name="Smit S."/>
            <person name="Salis L."/>
            <person name="Schijlen E."/>
            <person name="Bossers A."/>
            <person name="Mateman C."/>
            <person name="Pijl A.S."/>
            <person name="de Ridder D."/>
            <person name="Groenen M.A."/>
            <person name="Visser M.E."/>
            <person name="Megens H.J."/>
        </authorList>
    </citation>
    <scope>NUCLEOTIDE SEQUENCE [LARGE SCALE GENOMIC DNA]</scope>
    <source>
        <strain evidence="10">WM2013NL</strain>
        <tissue evidence="10">Head and thorax</tissue>
    </source>
</reference>
<evidence type="ECO:0000256" key="5">
    <source>
        <dbReference type="ARBA" id="ARBA00023292"/>
    </source>
</evidence>
<dbReference type="SMART" id="SM00180">
    <property type="entry name" value="EGF_Lam"/>
    <property type="match status" value="3"/>
</dbReference>
<accession>A0A0L7L1K9</accession>
<dbReference type="GO" id="GO:0048731">
    <property type="term" value="P:system development"/>
    <property type="evidence" value="ECO:0007669"/>
    <property type="project" value="UniProtKB-ARBA"/>
</dbReference>
<keyword evidence="1" id="KW-0732">Signal</keyword>
<dbReference type="AlphaFoldDB" id="A0A0L7L1K9"/>
<dbReference type="InterPro" id="IPR003599">
    <property type="entry name" value="Ig_sub"/>
</dbReference>
<dbReference type="PROSITE" id="PS50835">
    <property type="entry name" value="IG_LIKE"/>
    <property type="match status" value="5"/>
</dbReference>
<gene>
    <name evidence="10" type="ORF">OBRU01_17018</name>
</gene>
<sequence length="1141" mass="124846">MILLRADNNNAGLNITNFVMESAQHMNSGLGAASLVEECSCPEGYEGKTCEKCAPGFEGNPLVAGDRCRVRPTNNCNPIGTRHEQLLDECVCKENVQGQYCDQCKNGSFYLSNDFRSDGKEVPREHFLLALADVKTILIKATYSTDDIAKPLYASIETAESDGNGPAALHVEHCDPRGEAEPCDDDGSCTCKRHVEGENCDRCRTGTFGLDSVNPDGCTACFCSGATTDCQEANHYYRAAIPAPIFGDNYGGYTIMDINAETVINNQFVPVPDKSELILSLRQEFKSNVYNDESEQDGNDVILIGDDVSIAWKNPNTLQSGVSLSYQVPLRENGWTLLNTATAADRSDFMRVLKSLRRVLVKATLADNIVSTSIADVSMDTATEISQPNALVAKGVEICMCPPGHLGTSCETCAAGYYKNEQDYCLQCPCNGHDCQLDTNNQVVCNCRPPYTGRDCSAIGLLMELHPSLSNDYDAVFNQVTLTCKYRAPEPLTIKFVVEGQGYSPVKLANESTLHSDGWHGEHVMHTVWDTRQEGKIYECHTITQRGSTLGVLFTDMRHSALEGDLIIRPPNTRFESNQLAQSPYTRRLVMTWKKVDGNLPQGRTFIDQYSGLLRITNLQITDSGQYICQTDDGRSTGQAAVTLKVPANQMVIPSVEISPTVKEYYADDRIVLECVATGSPKPSISWQRASRRPLPMSSEHYDELFIIESAREEDSGEYRCIATNTVGAADRTAIITVRPRPARPTQDRLVVQPEAPIVNEGQSTRVVCTGSTNVPTGTIDWVREDGDRFQANVRSDNGVLYIDEATLENAGVYVCQTHGSEVNPEPILLTVVSTATPSPDQLPEVEVPVNVSQRGDSLIISEAEENDAGYYVCEGLDRNDRVVSTVYVYVEIETVEVWPPGEQPVALGNTQFEFHCRVMSGIPVPDVTWSRAGGRALSPHVEIKPNNILKFDKIEVNDEGEYICTGDNIVGSSSASAVIKVRSPPEIVITPTNYLEINAGDQINVDCRAEGYPEPLVTITGPDRREVSSQSRIASVRVPSASAGDDGEYACVATNSAGTIQDTFVIRVETRGDGGYDFGGSGDDIDLYPSNPNPADLNPPNSNPSYPYPSYPNNPYPEPRPNNPTRPVEQTAFEGQELNI</sequence>
<dbReference type="Pfam" id="PF00053">
    <property type="entry name" value="EGF_laminin"/>
    <property type="match status" value="3"/>
</dbReference>
<evidence type="ECO:0000259" key="9">
    <source>
        <dbReference type="PROSITE" id="PS50835"/>
    </source>
</evidence>
<evidence type="ECO:0000313" key="10">
    <source>
        <dbReference type="EMBL" id="KOB69320.1"/>
    </source>
</evidence>
<dbReference type="InterPro" id="IPR009030">
    <property type="entry name" value="Growth_fac_rcpt_cys_sf"/>
</dbReference>
<dbReference type="GO" id="GO:0098609">
    <property type="term" value="P:cell-cell adhesion"/>
    <property type="evidence" value="ECO:0007669"/>
    <property type="project" value="TreeGrafter"/>
</dbReference>
<dbReference type="SMART" id="SM00409">
    <property type="entry name" value="IG"/>
    <property type="match status" value="6"/>
</dbReference>
<proteinExistence type="predicted"/>
<evidence type="ECO:0000256" key="4">
    <source>
        <dbReference type="ARBA" id="ARBA00023180"/>
    </source>
</evidence>
<dbReference type="Gene3D" id="2.10.25.10">
    <property type="entry name" value="Laminin"/>
    <property type="match status" value="2"/>
</dbReference>
<organism evidence="10 11">
    <name type="scientific">Operophtera brumata</name>
    <name type="common">Winter moth</name>
    <name type="synonym">Phalaena brumata</name>
    <dbReference type="NCBI Taxonomy" id="104452"/>
    <lineage>
        <taxon>Eukaryota</taxon>
        <taxon>Metazoa</taxon>
        <taxon>Ecdysozoa</taxon>
        <taxon>Arthropoda</taxon>
        <taxon>Hexapoda</taxon>
        <taxon>Insecta</taxon>
        <taxon>Pterygota</taxon>
        <taxon>Neoptera</taxon>
        <taxon>Endopterygota</taxon>
        <taxon>Lepidoptera</taxon>
        <taxon>Glossata</taxon>
        <taxon>Ditrysia</taxon>
        <taxon>Geometroidea</taxon>
        <taxon>Geometridae</taxon>
        <taxon>Larentiinae</taxon>
        <taxon>Operophtera</taxon>
    </lineage>
</organism>
<dbReference type="Pfam" id="PF00052">
    <property type="entry name" value="Laminin_B"/>
    <property type="match status" value="2"/>
</dbReference>
<dbReference type="PROSITE" id="PS00022">
    <property type="entry name" value="EGF_1"/>
    <property type="match status" value="1"/>
</dbReference>
<dbReference type="Proteomes" id="UP000037510">
    <property type="component" value="Unassembled WGS sequence"/>
</dbReference>
<dbReference type="PROSITE" id="PS01248">
    <property type="entry name" value="EGF_LAM_1"/>
    <property type="match status" value="2"/>
</dbReference>
<dbReference type="InterPro" id="IPR013098">
    <property type="entry name" value="Ig_I-set"/>
</dbReference>
<dbReference type="CDD" id="cd00055">
    <property type="entry name" value="EGF_Lam"/>
    <property type="match status" value="3"/>
</dbReference>
<feature type="domain" description="Ig-like" evidence="9">
    <location>
        <begin position="654"/>
        <end position="737"/>
    </location>
</feature>
<dbReference type="InterPro" id="IPR002049">
    <property type="entry name" value="LE_dom"/>
</dbReference>
<feature type="domain" description="Laminin EGF-like" evidence="8">
    <location>
        <begin position="173"/>
        <end position="220"/>
    </location>
</feature>
<dbReference type="SMART" id="SM00408">
    <property type="entry name" value="IGc2"/>
    <property type="match status" value="4"/>
</dbReference>
<keyword evidence="5 6" id="KW-0424">Laminin EGF-like domain</keyword>
<feature type="compositionally biased region" description="Pro residues" evidence="7">
    <location>
        <begin position="1107"/>
        <end position="1125"/>
    </location>
</feature>
<dbReference type="SMART" id="SM00281">
    <property type="entry name" value="LamB"/>
    <property type="match status" value="1"/>
</dbReference>
<dbReference type="InterPro" id="IPR013783">
    <property type="entry name" value="Ig-like_fold"/>
</dbReference>
<keyword evidence="2" id="KW-0677">Repeat</keyword>
<dbReference type="InterPro" id="IPR007110">
    <property type="entry name" value="Ig-like_dom"/>
</dbReference>
<evidence type="ECO:0000256" key="1">
    <source>
        <dbReference type="ARBA" id="ARBA00022729"/>
    </source>
</evidence>
<dbReference type="GO" id="GO:0016020">
    <property type="term" value="C:membrane"/>
    <property type="evidence" value="ECO:0007669"/>
    <property type="project" value="UniProtKB-SubCell"/>
</dbReference>
<dbReference type="SUPFAM" id="SSF57196">
    <property type="entry name" value="EGF/Laminin"/>
    <property type="match status" value="2"/>
</dbReference>
<dbReference type="Gene3D" id="2.170.300.10">
    <property type="entry name" value="Tie2 ligand-binding domain superfamily"/>
    <property type="match status" value="2"/>
</dbReference>
<dbReference type="Pfam" id="PF07679">
    <property type="entry name" value="I-set"/>
    <property type="match status" value="1"/>
</dbReference>
<evidence type="ECO:0000256" key="7">
    <source>
        <dbReference type="SAM" id="MobiDB-lite"/>
    </source>
</evidence>
<dbReference type="InterPro" id="IPR000034">
    <property type="entry name" value="Laminin_IV"/>
</dbReference>
<feature type="domain" description="Ig-like" evidence="9">
    <location>
        <begin position="986"/>
        <end position="1068"/>
    </location>
</feature>
<protein>
    <submittedName>
        <fullName evidence="10">Terribly reduced optic lobes</fullName>
    </submittedName>
</protein>
<dbReference type="EMBL" id="JTDY01003573">
    <property type="protein sequence ID" value="KOB69320.1"/>
    <property type="molecule type" value="Genomic_DNA"/>
</dbReference>
<feature type="disulfide bond" evidence="6">
    <location>
        <begin position="191"/>
        <end position="200"/>
    </location>
</feature>
<dbReference type="InterPro" id="IPR000742">
    <property type="entry name" value="EGF"/>
</dbReference>
<dbReference type="GO" id="GO:0048513">
    <property type="term" value="P:animal organ development"/>
    <property type="evidence" value="ECO:0007669"/>
    <property type="project" value="UniProtKB-ARBA"/>
</dbReference>
<comment type="caution">
    <text evidence="10">The sequence shown here is derived from an EMBL/GenBank/DDBJ whole genome shotgun (WGS) entry which is preliminary data.</text>
</comment>
<dbReference type="Pfam" id="PF13927">
    <property type="entry name" value="Ig_3"/>
    <property type="match status" value="3"/>
</dbReference>
<dbReference type="PANTHER" id="PTHR44170:SF6">
    <property type="entry name" value="CONTACTIN"/>
    <property type="match status" value="1"/>
</dbReference>
<feature type="domain" description="Ig-like" evidence="9">
    <location>
        <begin position="591"/>
        <end position="645"/>
    </location>
</feature>
<name>A0A0L7L1K9_OPEBR</name>
<dbReference type="GO" id="GO:0030154">
    <property type="term" value="P:cell differentiation"/>
    <property type="evidence" value="ECO:0007669"/>
    <property type="project" value="UniProtKB-ARBA"/>
</dbReference>
<evidence type="ECO:0000313" key="11">
    <source>
        <dbReference type="Proteomes" id="UP000037510"/>
    </source>
</evidence>
<dbReference type="PROSITE" id="PS50027">
    <property type="entry name" value="EGF_LAM_2"/>
    <property type="match status" value="1"/>
</dbReference>
<dbReference type="InterPro" id="IPR003598">
    <property type="entry name" value="Ig_sub2"/>
</dbReference>
<evidence type="ECO:0000259" key="8">
    <source>
        <dbReference type="PROSITE" id="PS50027"/>
    </source>
</evidence>
<evidence type="ECO:0000256" key="2">
    <source>
        <dbReference type="ARBA" id="ARBA00022737"/>
    </source>
</evidence>
<dbReference type="SUPFAM" id="SSF57184">
    <property type="entry name" value="Growth factor receptor domain"/>
    <property type="match status" value="1"/>
</dbReference>
<evidence type="ECO:0000256" key="3">
    <source>
        <dbReference type="ARBA" id="ARBA00023157"/>
    </source>
</evidence>
<comment type="caution">
    <text evidence="6">Lacks conserved residue(s) required for the propagation of feature annotation.</text>
</comment>
<keyword evidence="3 6" id="KW-1015">Disulfide bond</keyword>
<feature type="region of interest" description="Disordered" evidence="7">
    <location>
        <begin position="1076"/>
        <end position="1141"/>
    </location>
</feature>
<dbReference type="PROSITE" id="PS01186">
    <property type="entry name" value="EGF_2"/>
    <property type="match status" value="1"/>
</dbReference>